<dbReference type="SUPFAM" id="SSF55729">
    <property type="entry name" value="Acyl-CoA N-acyltransferases (Nat)"/>
    <property type="match status" value="1"/>
</dbReference>
<dbReference type="EMBL" id="CP013650">
    <property type="protein sequence ID" value="ALS98282.1"/>
    <property type="molecule type" value="Genomic_DNA"/>
</dbReference>
<dbReference type="KEGG" id="lal:AT746_08475"/>
<dbReference type="OrthoDB" id="9806849at2"/>
<evidence type="ECO:0000313" key="4">
    <source>
        <dbReference type="EMBL" id="ALS98282.1"/>
    </source>
</evidence>
<keyword evidence="2" id="KW-0012">Acyltransferase</keyword>
<accession>A0A0U2RLY0</accession>
<dbReference type="InterPro" id="IPR000182">
    <property type="entry name" value="GNAT_dom"/>
</dbReference>
<protein>
    <recommendedName>
        <fullName evidence="3">N-acetyltransferase domain-containing protein</fullName>
    </recommendedName>
</protein>
<keyword evidence="5" id="KW-1185">Reference proteome</keyword>
<evidence type="ECO:0000256" key="2">
    <source>
        <dbReference type="ARBA" id="ARBA00023315"/>
    </source>
</evidence>
<evidence type="ECO:0000259" key="3">
    <source>
        <dbReference type="PROSITE" id="PS51186"/>
    </source>
</evidence>
<evidence type="ECO:0000256" key="1">
    <source>
        <dbReference type="ARBA" id="ARBA00022679"/>
    </source>
</evidence>
<dbReference type="Proteomes" id="UP000068447">
    <property type="component" value="Chromosome"/>
</dbReference>
<dbReference type="Pfam" id="PF13673">
    <property type="entry name" value="Acetyltransf_10"/>
    <property type="match status" value="1"/>
</dbReference>
<evidence type="ECO:0000313" key="5">
    <source>
        <dbReference type="Proteomes" id="UP000068447"/>
    </source>
</evidence>
<keyword evidence="1" id="KW-0808">Transferase</keyword>
<reference evidence="4 5" key="1">
    <citation type="submission" date="2015-12" db="EMBL/GenBank/DDBJ databases">
        <title>Complete genome of Lacimicrobium alkaliphilum KCTC 32984.</title>
        <authorList>
            <person name="Kim S.-G."/>
            <person name="Lee Y.-J."/>
        </authorList>
    </citation>
    <scope>NUCLEOTIDE SEQUENCE [LARGE SCALE GENOMIC DNA]</scope>
    <source>
        <strain evidence="4 5">YelD216</strain>
    </source>
</reference>
<gene>
    <name evidence="4" type="ORF">AT746_08475</name>
</gene>
<dbReference type="PANTHER" id="PTHR43877">
    <property type="entry name" value="AMINOALKYLPHOSPHONATE N-ACETYLTRANSFERASE-RELATED-RELATED"/>
    <property type="match status" value="1"/>
</dbReference>
<proteinExistence type="predicted"/>
<name>A0A0U2RLY0_9ALTE</name>
<sequence>MTVRATIRVANPVEADKLTELAIRSKAYWGYSQSFMRACRNELAVTEQLLNSAIRHYYVAEGDSGLLGYYAIAKLSEREFELEALFVEPAVIGKGIGKLLMNHAKRLVRQLGGDKITIQSDPNAEGFYRAAGGKIFGSRESQSIPQRQLPLLTIDLMSNDVA</sequence>
<feature type="domain" description="N-acetyltransferase" evidence="3">
    <location>
        <begin position="5"/>
        <end position="155"/>
    </location>
</feature>
<dbReference type="PANTHER" id="PTHR43877:SF2">
    <property type="entry name" value="AMINOALKYLPHOSPHONATE N-ACETYLTRANSFERASE-RELATED"/>
    <property type="match status" value="1"/>
</dbReference>
<dbReference type="Gene3D" id="3.40.630.30">
    <property type="match status" value="1"/>
</dbReference>
<dbReference type="InterPro" id="IPR016181">
    <property type="entry name" value="Acyl_CoA_acyltransferase"/>
</dbReference>
<dbReference type="CDD" id="cd04301">
    <property type="entry name" value="NAT_SF"/>
    <property type="match status" value="1"/>
</dbReference>
<dbReference type="AlphaFoldDB" id="A0A0U2RLY0"/>
<dbReference type="InterPro" id="IPR050832">
    <property type="entry name" value="Bact_Acetyltransf"/>
</dbReference>
<dbReference type="PROSITE" id="PS51186">
    <property type="entry name" value="GNAT"/>
    <property type="match status" value="1"/>
</dbReference>
<organism evidence="4 5">
    <name type="scientific">Lacimicrobium alkaliphilum</name>
    <dbReference type="NCBI Taxonomy" id="1526571"/>
    <lineage>
        <taxon>Bacteria</taxon>
        <taxon>Pseudomonadati</taxon>
        <taxon>Pseudomonadota</taxon>
        <taxon>Gammaproteobacteria</taxon>
        <taxon>Alteromonadales</taxon>
        <taxon>Alteromonadaceae</taxon>
        <taxon>Lacimicrobium</taxon>
    </lineage>
</organism>
<dbReference type="GO" id="GO:0016747">
    <property type="term" value="F:acyltransferase activity, transferring groups other than amino-acyl groups"/>
    <property type="evidence" value="ECO:0007669"/>
    <property type="project" value="InterPro"/>
</dbReference>